<name>A0A2Z2NVG4_9GAMM</name>
<sequence>MDPSQYKEDALTLPFMKSVSDKYKGGLYGMIVVPEETSFDGVMARLKLATDDDGVAELKQARKLFDAETVAKKFLVQELGKKVADHLKVMGMKV</sequence>
<keyword evidence="2" id="KW-1185">Reference proteome</keyword>
<evidence type="ECO:0000313" key="2">
    <source>
        <dbReference type="Proteomes" id="UP000250079"/>
    </source>
</evidence>
<accession>A0A2Z2NVG4</accession>
<dbReference type="EMBL" id="CP018632">
    <property type="protein sequence ID" value="ASJ72780.1"/>
    <property type="molecule type" value="Genomic_DNA"/>
</dbReference>
<gene>
    <name evidence="1" type="ORF">IMCC3135_13475</name>
</gene>
<protein>
    <submittedName>
        <fullName evidence="1">Uncharacterized protein</fullName>
    </submittedName>
</protein>
<evidence type="ECO:0000313" key="1">
    <source>
        <dbReference type="EMBL" id="ASJ72780.1"/>
    </source>
</evidence>
<dbReference type="Proteomes" id="UP000250079">
    <property type="component" value="Chromosome"/>
</dbReference>
<proteinExistence type="predicted"/>
<dbReference type="AlphaFoldDB" id="A0A2Z2NVG4"/>
<dbReference type="KEGG" id="gai:IMCC3135_13475"/>
<organism evidence="1 2">
    <name type="scientific">Granulosicoccus antarcticus IMCC3135</name>
    <dbReference type="NCBI Taxonomy" id="1192854"/>
    <lineage>
        <taxon>Bacteria</taxon>
        <taxon>Pseudomonadati</taxon>
        <taxon>Pseudomonadota</taxon>
        <taxon>Gammaproteobacteria</taxon>
        <taxon>Chromatiales</taxon>
        <taxon>Granulosicoccaceae</taxon>
        <taxon>Granulosicoccus</taxon>
    </lineage>
</organism>
<dbReference type="RefSeq" id="WP_169727381.1">
    <property type="nucleotide sequence ID" value="NZ_CP018632.1"/>
</dbReference>
<reference evidence="1 2" key="1">
    <citation type="submission" date="2016-12" db="EMBL/GenBank/DDBJ databases">
        <authorList>
            <person name="Song W.-J."/>
            <person name="Kurnit D.M."/>
        </authorList>
    </citation>
    <scope>NUCLEOTIDE SEQUENCE [LARGE SCALE GENOMIC DNA]</scope>
    <source>
        <strain evidence="1 2">IMCC3135</strain>
    </source>
</reference>